<dbReference type="InterPro" id="IPR011989">
    <property type="entry name" value="ARM-like"/>
</dbReference>
<accession>A0A0R3TS89</accession>
<dbReference type="InterPro" id="IPR017105">
    <property type="entry name" value="AP3_complex_dsu"/>
</dbReference>
<dbReference type="OrthoDB" id="10264595at2759"/>
<dbReference type="WBParaSite" id="HNAJ_0001050001-mRNA-1">
    <property type="protein sequence ID" value="HNAJ_0001050001-mRNA-1"/>
    <property type="gene ID" value="HNAJ_0001050001"/>
</dbReference>
<dbReference type="SMART" id="SM01354">
    <property type="entry name" value="BLVR"/>
    <property type="match status" value="1"/>
</dbReference>
<feature type="region of interest" description="Disordered" evidence="7">
    <location>
        <begin position="511"/>
        <end position="580"/>
    </location>
</feature>
<evidence type="ECO:0000259" key="8">
    <source>
        <dbReference type="SMART" id="SM01354"/>
    </source>
</evidence>
<feature type="compositionally biased region" description="Pro residues" evidence="7">
    <location>
        <begin position="547"/>
        <end position="556"/>
    </location>
</feature>
<comment type="subcellular location">
    <subcellularLocation>
        <location evidence="1">Endomembrane system</location>
    </subcellularLocation>
</comment>
<dbReference type="AlphaFoldDB" id="A0A0R3TS89"/>
<dbReference type="PANTHER" id="PTHR22781">
    <property type="entry name" value="DELTA ADAPTIN-RELATED"/>
    <property type="match status" value="1"/>
</dbReference>
<dbReference type="EMBL" id="UZAE01013076">
    <property type="protein sequence ID" value="VDO08075.1"/>
    <property type="molecule type" value="Genomic_DNA"/>
</dbReference>
<organism evidence="11">
    <name type="scientific">Rodentolepis nana</name>
    <name type="common">Dwarf tapeworm</name>
    <name type="synonym">Hymenolepis nana</name>
    <dbReference type="NCBI Taxonomy" id="102285"/>
    <lineage>
        <taxon>Eukaryota</taxon>
        <taxon>Metazoa</taxon>
        <taxon>Spiralia</taxon>
        <taxon>Lophotrochozoa</taxon>
        <taxon>Platyhelminthes</taxon>
        <taxon>Cestoda</taxon>
        <taxon>Eucestoda</taxon>
        <taxon>Cyclophyllidea</taxon>
        <taxon>Hymenolepididae</taxon>
        <taxon>Rodentolepis</taxon>
    </lineage>
</organism>
<proteinExistence type="inferred from homology"/>
<feature type="compositionally biased region" description="Acidic residues" evidence="7">
    <location>
        <begin position="516"/>
        <end position="531"/>
    </location>
</feature>
<dbReference type="GO" id="GO:0006896">
    <property type="term" value="P:Golgi to vacuole transport"/>
    <property type="evidence" value="ECO:0007669"/>
    <property type="project" value="TreeGrafter"/>
</dbReference>
<keyword evidence="5" id="KW-0653">Protein transport</keyword>
<evidence type="ECO:0000256" key="1">
    <source>
        <dbReference type="ARBA" id="ARBA00004308"/>
    </source>
</evidence>
<evidence type="ECO:0000313" key="10">
    <source>
        <dbReference type="Proteomes" id="UP000278807"/>
    </source>
</evidence>
<feature type="region of interest" description="Disordered" evidence="7">
    <location>
        <begin position="472"/>
        <end position="497"/>
    </location>
</feature>
<evidence type="ECO:0000256" key="3">
    <source>
        <dbReference type="ARBA" id="ARBA00022448"/>
    </source>
</evidence>
<evidence type="ECO:0000313" key="11">
    <source>
        <dbReference type="WBParaSite" id="HNAJ_0001050001-mRNA-1"/>
    </source>
</evidence>
<dbReference type="Pfam" id="PF26171">
    <property type="entry name" value="Mu_AP3"/>
    <property type="match status" value="1"/>
</dbReference>
<feature type="compositionally biased region" description="Basic residues" evidence="7">
    <location>
        <begin position="472"/>
        <end position="484"/>
    </location>
</feature>
<sequence>MELAQLNHNRNGELLANQLLDVVVRVAAVRPFAVNQMAIFLRSCKSIIVHSNKASLYDVIYAAAWICGEYVGFLEEPQQILVAMLETANLPDLRGHIQSVLVLNSLKLYCKLAVKWLSECLKGCKIDTPELKVNTMKPSLSELQDLTKRLLELTNFLMDKISQFVHSAYLEVQERAVSIHQLLHLMAKRLSKFRVQSETPSSSQVASNETADLLGVNTEETLDPLEDLGVSDKLSDDHEADYSASSAAADSLLRGLYALTYELSLLFEGELNPVAPKAQRKVPVPEGLDLDAWINPPPQVNSNASSEGIFGSEKKSKKSKSNKESTLFPKSSDGGIFTGILAPEVPKSRKLTSAELEAMRRQRLLLQESNPHYLKTSKNSEPTPNLLSSEMLDTSKPPEPQPSSGRSAELNISMGALEARQLGYVCIGYSAAAEREKQNKADEIRASFLPHVIYLIDLIHSQAVYHVKISRNKGSKKAKKSKKHESHEPDLLEDVAIESPADVAVSTVLDLPEGVEPNELDSSDDGNEENSNDPHRLLNIPLEDLTPAPPPPPPPLSKKSNGRKRRPKTSVNSTKTEETVKTSISEEDFLKLLTSSTLTYSAKCKVKCPASIDVVNGLSALPIERVFEDLLNKLSTSCGISVIERVGITASLYSEFESNPVCLLIKLSTQTGSVSIEAKSALQSSADQLVQKLKPIVKAFRGND</sequence>
<dbReference type="InterPro" id="IPR010474">
    <property type="entry name" value="AP3D_dom_metazoa"/>
</dbReference>
<dbReference type="GO" id="GO:0010008">
    <property type="term" value="C:endosome membrane"/>
    <property type="evidence" value="ECO:0007669"/>
    <property type="project" value="TreeGrafter"/>
</dbReference>
<protein>
    <submittedName>
        <fullName evidence="11">BLVR domain-containing protein</fullName>
    </submittedName>
</protein>
<evidence type="ECO:0000256" key="5">
    <source>
        <dbReference type="ARBA" id="ARBA00022927"/>
    </source>
</evidence>
<feature type="region of interest" description="Disordered" evidence="7">
    <location>
        <begin position="367"/>
        <end position="407"/>
    </location>
</feature>
<feature type="region of interest" description="Disordered" evidence="7">
    <location>
        <begin position="289"/>
        <end position="330"/>
    </location>
</feature>
<gene>
    <name evidence="9" type="ORF">HNAJ_LOCUS10495</name>
</gene>
<evidence type="ECO:0000256" key="6">
    <source>
        <dbReference type="ARBA" id="ARBA00023136"/>
    </source>
</evidence>
<dbReference type="Pfam" id="PF01602">
    <property type="entry name" value="Adaptin_N"/>
    <property type="match status" value="1"/>
</dbReference>
<dbReference type="InterPro" id="IPR002553">
    <property type="entry name" value="Clathrin/coatomer_adapt-like_N"/>
</dbReference>
<keyword evidence="6" id="KW-0472">Membrane</keyword>
<evidence type="ECO:0000256" key="4">
    <source>
        <dbReference type="ARBA" id="ARBA00022737"/>
    </source>
</evidence>
<dbReference type="PANTHER" id="PTHR22781:SF12">
    <property type="entry name" value="AP-3 COMPLEX SUBUNIT DELTA-1"/>
    <property type="match status" value="1"/>
</dbReference>
<feature type="domain" description="AP-3 complex subunit delta" evidence="8">
    <location>
        <begin position="351"/>
        <end position="543"/>
    </location>
</feature>
<evidence type="ECO:0000313" key="9">
    <source>
        <dbReference type="EMBL" id="VDO08075.1"/>
    </source>
</evidence>
<keyword evidence="3" id="KW-0813">Transport</keyword>
<dbReference type="GO" id="GO:0030123">
    <property type="term" value="C:AP-3 adaptor complex"/>
    <property type="evidence" value="ECO:0007669"/>
    <property type="project" value="InterPro"/>
</dbReference>
<dbReference type="Proteomes" id="UP000278807">
    <property type="component" value="Unassembled WGS sequence"/>
</dbReference>
<reference evidence="9 10" key="2">
    <citation type="submission" date="2018-11" db="EMBL/GenBank/DDBJ databases">
        <authorList>
            <consortium name="Pathogen Informatics"/>
        </authorList>
    </citation>
    <scope>NUCLEOTIDE SEQUENCE [LARGE SCALE GENOMIC DNA]</scope>
</reference>
<evidence type="ECO:0000256" key="2">
    <source>
        <dbReference type="ARBA" id="ARBA00006613"/>
    </source>
</evidence>
<dbReference type="Gene3D" id="1.25.10.10">
    <property type="entry name" value="Leucine-rich Repeat Variant"/>
    <property type="match status" value="1"/>
</dbReference>
<keyword evidence="4" id="KW-0677">Repeat</keyword>
<keyword evidence="10" id="KW-1185">Reference proteome</keyword>
<dbReference type="InterPro" id="IPR058898">
    <property type="entry name" value="Mu_AP3"/>
</dbReference>
<name>A0A0R3TS89_RODNA</name>
<evidence type="ECO:0000256" key="7">
    <source>
        <dbReference type="SAM" id="MobiDB-lite"/>
    </source>
</evidence>
<feature type="compositionally biased region" description="Polar residues" evidence="7">
    <location>
        <begin position="376"/>
        <end position="392"/>
    </location>
</feature>
<dbReference type="GO" id="GO:0006623">
    <property type="term" value="P:protein targeting to vacuole"/>
    <property type="evidence" value="ECO:0007669"/>
    <property type="project" value="TreeGrafter"/>
</dbReference>
<comment type="similarity">
    <text evidence="2">Belongs to the adaptor complexes large subunit family.</text>
</comment>
<dbReference type="STRING" id="102285.A0A0R3TS89"/>
<dbReference type="Pfam" id="PF06375">
    <property type="entry name" value="AP3D1"/>
    <property type="match status" value="1"/>
</dbReference>
<reference evidence="11" key="1">
    <citation type="submission" date="2017-02" db="UniProtKB">
        <authorList>
            <consortium name="WormBaseParasite"/>
        </authorList>
    </citation>
    <scope>IDENTIFICATION</scope>
</reference>